<name>A0ABN6LLB9_9BACT</name>
<proteinExistence type="predicted"/>
<evidence type="ECO:0000259" key="1">
    <source>
        <dbReference type="Pfam" id="PF00884"/>
    </source>
</evidence>
<dbReference type="InterPro" id="IPR017850">
    <property type="entry name" value="Alkaline_phosphatase_core_sf"/>
</dbReference>
<gene>
    <name evidence="2" type="ORF">PEPS_46820</name>
</gene>
<keyword evidence="3" id="KW-1185">Reference proteome</keyword>
<dbReference type="PANTHER" id="PTHR43751:SF2">
    <property type="entry name" value="SULFATASE N-TERMINAL DOMAIN-CONTAINING PROTEIN"/>
    <property type="match status" value="1"/>
</dbReference>
<protein>
    <submittedName>
        <fullName evidence="2">Arylsulfatase</fullName>
    </submittedName>
</protein>
<dbReference type="Gene3D" id="3.40.720.10">
    <property type="entry name" value="Alkaline Phosphatase, subunit A"/>
    <property type="match status" value="1"/>
</dbReference>
<accession>A0ABN6LLB9</accession>
<organism evidence="2 3">
    <name type="scientific">Persicobacter psychrovividus</name>
    <dbReference type="NCBI Taxonomy" id="387638"/>
    <lineage>
        <taxon>Bacteria</taxon>
        <taxon>Pseudomonadati</taxon>
        <taxon>Bacteroidota</taxon>
        <taxon>Cytophagia</taxon>
        <taxon>Cytophagales</taxon>
        <taxon>Persicobacteraceae</taxon>
        <taxon>Persicobacter</taxon>
    </lineage>
</organism>
<sequence>MNSLKLSLVSVFILSLSLFNVSIAQQKPNILIIMGDDIGIPNLSAYGHGMMGYQTPNIDKIAREGVMFTDYYAEQSCTAGRSALITGQHVIRTGLSKVGLPGASIGIQEDDYTLAELLEPLGYSSGQFGKNHFGDRDEFLPTNHGFEEFYGNLYHLNAEEEPEHEDWPTGQEAERVPKPRGVLSATADGPVKDTGPLTKKRMETVDDEFMAAAFDFMERKTNEGKPWFTWMNTTGMHFWTHIEPKWKGKSGLNDYADGMLKLDWIVGEFRKKLVELGVDDNTIVIFTTDNGVHQATWPDAGVTWFNNEKTTNFEGGFRVPCMATFPERFNIEGGKLINGMTSHLDWVPTLLAAAGGEDIPEKLLTGKYTANGKTVKTHLDGYNMLPYWAGETSENPRKYFIYGTDDGQISAIRFADRWKLLYMEQKHYGQDVWIYNLEPLKAPILYDLRMDPFEKARETNSYHDWYARHIFMFGWAATYVMEFKNTFKEYPASQKPETWNITIIDD</sequence>
<feature type="domain" description="Sulfatase N-terminal" evidence="1">
    <location>
        <begin position="28"/>
        <end position="355"/>
    </location>
</feature>
<dbReference type="Proteomes" id="UP001354989">
    <property type="component" value="Plasmid pPP9"/>
</dbReference>
<dbReference type="SUPFAM" id="SSF53649">
    <property type="entry name" value="Alkaline phosphatase-like"/>
    <property type="match status" value="1"/>
</dbReference>
<keyword evidence="2" id="KW-0614">Plasmid</keyword>
<dbReference type="InterPro" id="IPR000917">
    <property type="entry name" value="Sulfatase_N"/>
</dbReference>
<dbReference type="RefSeq" id="WP_338399574.1">
    <property type="nucleotide sequence ID" value="NZ_AP025301.1"/>
</dbReference>
<dbReference type="InterPro" id="IPR052701">
    <property type="entry name" value="GAG_Ulvan_Degrading_Sulfatases"/>
</dbReference>
<dbReference type="PANTHER" id="PTHR43751">
    <property type="entry name" value="SULFATASE"/>
    <property type="match status" value="1"/>
</dbReference>
<dbReference type="Gene3D" id="3.30.1120.10">
    <property type="match status" value="1"/>
</dbReference>
<dbReference type="Pfam" id="PF00884">
    <property type="entry name" value="Sulfatase"/>
    <property type="match status" value="1"/>
</dbReference>
<evidence type="ECO:0000313" key="3">
    <source>
        <dbReference type="Proteomes" id="UP001354989"/>
    </source>
</evidence>
<reference evidence="2 3" key="1">
    <citation type="submission" date="2021-12" db="EMBL/GenBank/DDBJ databases">
        <title>Genome sequencing of bacteria with rrn-lacking chromosome and rrn-plasmid.</title>
        <authorList>
            <person name="Anda M."/>
            <person name="Iwasaki W."/>
        </authorList>
    </citation>
    <scope>NUCLEOTIDE SEQUENCE [LARGE SCALE GENOMIC DNA]</scope>
    <source>
        <strain evidence="2 3">NBRC 101262</strain>
        <plasmid evidence="2 3">pPP9</plasmid>
    </source>
</reference>
<dbReference type="EMBL" id="AP025301">
    <property type="protein sequence ID" value="BDD02402.1"/>
    <property type="molecule type" value="Genomic_DNA"/>
</dbReference>
<evidence type="ECO:0000313" key="2">
    <source>
        <dbReference type="EMBL" id="BDD02402.1"/>
    </source>
</evidence>
<geneLocation type="plasmid" evidence="2 3">
    <name>pPP9</name>
</geneLocation>
<dbReference type="CDD" id="cd16142">
    <property type="entry name" value="ARS_like"/>
    <property type="match status" value="1"/>
</dbReference>